<dbReference type="Proteomes" id="UP000597656">
    <property type="component" value="Unassembled WGS sequence"/>
</dbReference>
<organism evidence="2 3">
    <name type="scientific">Lentzea pudingi</name>
    <dbReference type="NCBI Taxonomy" id="1789439"/>
    <lineage>
        <taxon>Bacteria</taxon>
        <taxon>Bacillati</taxon>
        <taxon>Actinomycetota</taxon>
        <taxon>Actinomycetes</taxon>
        <taxon>Pseudonocardiales</taxon>
        <taxon>Pseudonocardiaceae</taxon>
        <taxon>Lentzea</taxon>
    </lineage>
</organism>
<dbReference type="EMBL" id="BMNC01000014">
    <property type="protein sequence ID" value="GGN18723.1"/>
    <property type="molecule type" value="Genomic_DNA"/>
</dbReference>
<keyword evidence="3" id="KW-1185">Reference proteome</keyword>
<comment type="caution">
    <text evidence="2">The sequence shown here is derived from an EMBL/GenBank/DDBJ whole genome shotgun (WGS) entry which is preliminary data.</text>
</comment>
<sequence length="123" mass="13141">MQSMTESMRGLKDAASSGGFKVSREGTQAYIAAIQRASDDVSAMEQDLMEVRRETKLGTSPDGRTLSRYNQEGAMGGVGTTGIVPAIEQLRAALDDALAAMKTILQTYENVDSGNANSIRNVH</sequence>
<protein>
    <submittedName>
        <fullName evidence="2">Uncharacterized protein</fullName>
    </submittedName>
</protein>
<accession>A0ABQ2ILU3</accession>
<evidence type="ECO:0000313" key="2">
    <source>
        <dbReference type="EMBL" id="GGN18723.1"/>
    </source>
</evidence>
<evidence type="ECO:0000313" key="3">
    <source>
        <dbReference type="Proteomes" id="UP000597656"/>
    </source>
</evidence>
<evidence type="ECO:0000256" key="1">
    <source>
        <dbReference type="SAM" id="MobiDB-lite"/>
    </source>
</evidence>
<feature type="region of interest" description="Disordered" evidence="1">
    <location>
        <begin position="53"/>
        <end position="74"/>
    </location>
</feature>
<name>A0ABQ2ILU3_9PSEU</name>
<proteinExistence type="predicted"/>
<gene>
    <name evidence="2" type="ORF">GCM10011609_69750</name>
</gene>
<reference evidence="3" key="1">
    <citation type="journal article" date="2019" name="Int. J. Syst. Evol. Microbiol.">
        <title>The Global Catalogue of Microorganisms (GCM) 10K type strain sequencing project: providing services to taxonomists for standard genome sequencing and annotation.</title>
        <authorList>
            <consortium name="The Broad Institute Genomics Platform"/>
            <consortium name="The Broad Institute Genome Sequencing Center for Infectious Disease"/>
            <person name="Wu L."/>
            <person name="Ma J."/>
        </authorList>
    </citation>
    <scope>NUCLEOTIDE SEQUENCE [LARGE SCALE GENOMIC DNA]</scope>
    <source>
        <strain evidence="3">CGMCC 4.7319</strain>
    </source>
</reference>